<organism evidence="1 2">
    <name type="scientific">Mycena albidolilacea</name>
    <dbReference type="NCBI Taxonomy" id="1033008"/>
    <lineage>
        <taxon>Eukaryota</taxon>
        <taxon>Fungi</taxon>
        <taxon>Dikarya</taxon>
        <taxon>Basidiomycota</taxon>
        <taxon>Agaricomycotina</taxon>
        <taxon>Agaricomycetes</taxon>
        <taxon>Agaricomycetidae</taxon>
        <taxon>Agaricales</taxon>
        <taxon>Marasmiineae</taxon>
        <taxon>Mycenaceae</taxon>
        <taxon>Mycena</taxon>
    </lineage>
</organism>
<reference evidence="1" key="1">
    <citation type="submission" date="2023-03" db="EMBL/GenBank/DDBJ databases">
        <title>Massive genome expansion in bonnet fungi (Mycena s.s.) driven by repeated elements and novel gene families across ecological guilds.</title>
        <authorList>
            <consortium name="Lawrence Berkeley National Laboratory"/>
            <person name="Harder C.B."/>
            <person name="Miyauchi S."/>
            <person name="Viragh M."/>
            <person name="Kuo A."/>
            <person name="Thoen E."/>
            <person name="Andreopoulos B."/>
            <person name="Lu D."/>
            <person name="Skrede I."/>
            <person name="Drula E."/>
            <person name="Henrissat B."/>
            <person name="Morin E."/>
            <person name="Kohler A."/>
            <person name="Barry K."/>
            <person name="LaButti K."/>
            <person name="Morin E."/>
            <person name="Salamov A."/>
            <person name="Lipzen A."/>
            <person name="Mereny Z."/>
            <person name="Hegedus B."/>
            <person name="Baldrian P."/>
            <person name="Stursova M."/>
            <person name="Weitz H."/>
            <person name="Taylor A."/>
            <person name="Grigoriev I.V."/>
            <person name="Nagy L.G."/>
            <person name="Martin F."/>
            <person name="Kauserud H."/>
        </authorList>
    </citation>
    <scope>NUCLEOTIDE SEQUENCE</scope>
    <source>
        <strain evidence="1">CBHHK002</strain>
    </source>
</reference>
<proteinExistence type="predicted"/>
<evidence type="ECO:0000313" key="1">
    <source>
        <dbReference type="EMBL" id="KAJ7306243.1"/>
    </source>
</evidence>
<sequence>MTIGEFPLLPVTLTAWSLILTQIAGVTVLGVTAPARQEASGRRRTCLGFTMGKGKQGNTLTFPEVYKGHKKNFCVCVDIWVSVAYYPPLGAPALPLHNNQVVAMMGSAINRPPVHHPPSPSDLPAASHMCYAAEACVTSLFAVSQRITLPAPLACRLYPRSGPSFPIPSDLPATSRAFYAPEVCVTSLITVSRRIILPAPLACRLYPRSGPSFPILSDLPTTSHACYAPEVCVTSLITVSWCITLPAFPLPFHPLRPIILHPLGSSRYGKHVTPPRYVSHP</sequence>
<comment type="caution">
    <text evidence="1">The sequence shown here is derived from an EMBL/GenBank/DDBJ whole genome shotgun (WGS) entry which is preliminary data.</text>
</comment>
<evidence type="ECO:0000313" key="2">
    <source>
        <dbReference type="Proteomes" id="UP001218218"/>
    </source>
</evidence>
<dbReference type="AlphaFoldDB" id="A0AAD6Z414"/>
<dbReference type="EMBL" id="JARIHO010000093">
    <property type="protein sequence ID" value="KAJ7306243.1"/>
    <property type="molecule type" value="Genomic_DNA"/>
</dbReference>
<dbReference type="Proteomes" id="UP001218218">
    <property type="component" value="Unassembled WGS sequence"/>
</dbReference>
<keyword evidence="2" id="KW-1185">Reference proteome</keyword>
<name>A0AAD6Z414_9AGAR</name>
<protein>
    <submittedName>
        <fullName evidence="1">Uncharacterized protein</fullName>
    </submittedName>
</protein>
<accession>A0AAD6Z414</accession>
<gene>
    <name evidence="1" type="ORF">DFH08DRAFT_824690</name>
</gene>